<dbReference type="Proteomes" id="UP001345013">
    <property type="component" value="Unassembled WGS sequence"/>
</dbReference>
<protein>
    <submittedName>
        <fullName evidence="5">tRNA-splicing endonuclease subunit sen54</fullName>
    </submittedName>
</protein>
<dbReference type="InterPro" id="IPR024336">
    <property type="entry name" value="tRNA_splic_suSen54_N"/>
</dbReference>
<feature type="compositionally biased region" description="Polar residues" evidence="3">
    <location>
        <begin position="67"/>
        <end position="77"/>
    </location>
</feature>
<keyword evidence="2" id="KW-0819">tRNA processing</keyword>
<feature type="region of interest" description="Disordered" evidence="3">
    <location>
        <begin position="1"/>
        <end position="80"/>
    </location>
</feature>
<accession>A0ABR0KFD9</accession>
<keyword evidence="5" id="KW-0540">Nuclease</keyword>
<proteinExistence type="inferred from homology"/>
<feature type="compositionally biased region" description="Basic residues" evidence="3">
    <location>
        <begin position="493"/>
        <end position="513"/>
    </location>
</feature>
<organism evidence="5 6">
    <name type="scientific">Lithohypha guttulata</name>
    <dbReference type="NCBI Taxonomy" id="1690604"/>
    <lineage>
        <taxon>Eukaryota</taxon>
        <taxon>Fungi</taxon>
        <taxon>Dikarya</taxon>
        <taxon>Ascomycota</taxon>
        <taxon>Pezizomycotina</taxon>
        <taxon>Eurotiomycetes</taxon>
        <taxon>Chaetothyriomycetidae</taxon>
        <taxon>Chaetothyriales</taxon>
        <taxon>Trichomeriaceae</taxon>
        <taxon>Lithohypha</taxon>
    </lineage>
</organism>
<dbReference type="InterPro" id="IPR024337">
    <property type="entry name" value="tRNA_splic_suSen54"/>
</dbReference>
<dbReference type="EMBL" id="JAVRRG010000030">
    <property type="protein sequence ID" value="KAK5095036.1"/>
    <property type="molecule type" value="Genomic_DNA"/>
</dbReference>
<evidence type="ECO:0000256" key="1">
    <source>
        <dbReference type="ARBA" id="ARBA00005736"/>
    </source>
</evidence>
<evidence type="ECO:0000313" key="6">
    <source>
        <dbReference type="Proteomes" id="UP001345013"/>
    </source>
</evidence>
<name>A0ABR0KFD9_9EURO</name>
<reference evidence="5 6" key="1">
    <citation type="submission" date="2023-08" db="EMBL/GenBank/DDBJ databases">
        <title>Black Yeasts Isolated from many extreme environments.</title>
        <authorList>
            <person name="Coleine C."/>
            <person name="Stajich J.E."/>
            <person name="Selbmann L."/>
        </authorList>
    </citation>
    <scope>NUCLEOTIDE SEQUENCE [LARGE SCALE GENOMIC DNA]</scope>
    <source>
        <strain evidence="5 6">CCFEE 5885</strain>
    </source>
</reference>
<dbReference type="PANTHER" id="PTHR21027">
    <property type="entry name" value="TRNA-SPLICING ENDONUCLEASE SUBUNIT SEN54"/>
    <property type="match status" value="1"/>
</dbReference>
<feature type="compositionally biased region" description="Basic and acidic residues" evidence="3">
    <location>
        <begin position="358"/>
        <end position="374"/>
    </location>
</feature>
<keyword evidence="5" id="KW-0255">Endonuclease</keyword>
<keyword evidence="5" id="KW-0378">Hydrolase</keyword>
<comment type="caution">
    <text evidence="5">The sequence shown here is derived from an EMBL/GenBank/DDBJ whole genome shotgun (WGS) entry which is preliminary data.</text>
</comment>
<feature type="compositionally biased region" description="Acidic residues" evidence="3">
    <location>
        <begin position="27"/>
        <end position="39"/>
    </location>
</feature>
<evidence type="ECO:0000313" key="5">
    <source>
        <dbReference type="EMBL" id="KAK5095036.1"/>
    </source>
</evidence>
<dbReference type="Pfam" id="PF12928">
    <property type="entry name" value="tRNA_int_end_N2"/>
    <property type="match status" value="1"/>
</dbReference>
<dbReference type="PANTHER" id="PTHR21027:SF1">
    <property type="entry name" value="TRNA-SPLICING ENDONUCLEASE SUBUNIT SEN54"/>
    <property type="match status" value="1"/>
</dbReference>
<feature type="region of interest" description="Disordered" evidence="3">
    <location>
        <begin position="488"/>
        <end position="521"/>
    </location>
</feature>
<feature type="domain" description="tRNA-splicing endonuclease subunit Sen54 N-terminal" evidence="4">
    <location>
        <begin position="85"/>
        <end position="176"/>
    </location>
</feature>
<evidence type="ECO:0000256" key="3">
    <source>
        <dbReference type="SAM" id="MobiDB-lite"/>
    </source>
</evidence>
<evidence type="ECO:0000256" key="2">
    <source>
        <dbReference type="ARBA" id="ARBA00022694"/>
    </source>
</evidence>
<keyword evidence="6" id="KW-1185">Reference proteome</keyword>
<gene>
    <name evidence="5" type="primary">SEN54</name>
    <name evidence="5" type="ORF">LTR24_003253</name>
</gene>
<dbReference type="GO" id="GO:0004519">
    <property type="term" value="F:endonuclease activity"/>
    <property type="evidence" value="ECO:0007669"/>
    <property type="project" value="UniProtKB-KW"/>
</dbReference>
<sequence>MADADEDLIPLLDPSQRSRPSLHADADGDVSDSDADSDAAPDYRFLTTANAKKHALPARGTKDFEPNPTQKQASTLDASRKAMSDALSVLRVHSTRKNENIAVYFPGPEDWDGQRYEEQALLQVEDLDKREKMRQSSVLKSGEGRTMGQHDRRNWLWLLPEEALFLLERGSLDIRYAIDEEDEANNADVEGSQDAAVIGDEVYQDPDTPRLDIGKVPMSLQGAYAAFIGKSGLTLERYIVFTNLRRAGYIVQRAPTWHGRVDDEFVQSNHVGTLALGTRPFEPEQTHPTLLPSASLIYRLVHWLLSTPHKPSTVPYHNSVTGPLISPGLFRNYGDIFRQLHLIPYYQYNTGHPTPQTDTRDLADSDSDPSRSRTEATGSDDDQPLLPTYHVNKPSSLQGYKKSAPPPPHYTVVVLDARNSTVPTSSQIGNLLTLMPDDPLPDADKKRLETRIKHGTKSVLLAVVDSGLVSYMRISSGGFSPGNILWEENEKRGKMRGGAKRGGGRRGRGRGRGRGGSSRGG</sequence>
<feature type="region of interest" description="Disordered" evidence="3">
    <location>
        <begin position="351"/>
        <end position="406"/>
    </location>
</feature>
<evidence type="ECO:0000259" key="4">
    <source>
        <dbReference type="Pfam" id="PF12928"/>
    </source>
</evidence>
<comment type="similarity">
    <text evidence="1">Belongs to the SEN54 family.</text>
</comment>